<dbReference type="GO" id="GO:0016491">
    <property type="term" value="F:oxidoreductase activity"/>
    <property type="evidence" value="ECO:0007669"/>
    <property type="project" value="TreeGrafter"/>
</dbReference>
<accession>A0A015K314</accession>
<dbReference type="InterPro" id="IPR027450">
    <property type="entry name" value="AlkB-like"/>
</dbReference>
<evidence type="ECO:0000313" key="2">
    <source>
        <dbReference type="EMBL" id="EXX76157.1"/>
    </source>
</evidence>
<proteinExistence type="predicted"/>
<protein>
    <recommendedName>
        <fullName evidence="1">Fe2OG dioxygenase domain-containing protein</fullName>
    </recommendedName>
</protein>
<dbReference type="GO" id="GO:0070988">
    <property type="term" value="P:demethylation"/>
    <property type="evidence" value="ECO:0007669"/>
    <property type="project" value="InterPro"/>
</dbReference>
<dbReference type="Gene3D" id="2.60.120.590">
    <property type="entry name" value="Alpha-ketoglutarate-dependent dioxygenase AlkB-like"/>
    <property type="match status" value="1"/>
</dbReference>
<name>A0A015K314_RHIIW</name>
<dbReference type="InterPro" id="IPR005123">
    <property type="entry name" value="Oxoglu/Fe-dep_dioxygenase_dom"/>
</dbReference>
<evidence type="ECO:0000313" key="3">
    <source>
        <dbReference type="Proteomes" id="UP000022910"/>
    </source>
</evidence>
<dbReference type="SMR" id="A0A015K314"/>
<gene>
    <name evidence="2" type="ORF">RirG_035650</name>
</gene>
<dbReference type="OrthoDB" id="271595at2759"/>
<dbReference type="HOGENOM" id="CLU_052246_3_0_1"/>
<dbReference type="AlphaFoldDB" id="A0A015K314"/>
<dbReference type="InterPro" id="IPR032857">
    <property type="entry name" value="ALKBH4"/>
</dbReference>
<dbReference type="EMBL" id="JEMT01012312">
    <property type="protein sequence ID" value="EXX76157.1"/>
    <property type="molecule type" value="Genomic_DNA"/>
</dbReference>
<dbReference type="InterPro" id="IPR037151">
    <property type="entry name" value="AlkB-like_sf"/>
</dbReference>
<organism evidence="2 3">
    <name type="scientific">Rhizophagus irregularis (strain DAOM 197198w)</name>
    <name type="common">Glomus intraradices</name>
    <dbReference type="NCBI Taxonomy" id="1432141"/>
    <lineage>
        <taxon>Eukaryota</taxon>
        <taxon>Fungi</taxon>
        <taxon>Fungi incertae sedis</taxon>
        <taxon>Mucoromycota</taxon>
        <taxon>Glomeromycotina</taxon>
        <taxon>Glomeromycetes</taxon>
        <taxon>Glomerales</taxon>
        <taxon>Glomeraceae</taxon>
        <taxon>Rhizophagus</taxon>
    </lineage>
</organism>
<keyword evidence="3" id="KW-1185">Reference proteome</keyword>
<feature type="domain" description="Fe2OG dioxygenase" evidence="1">
    <location>
        <begin position="114"/>
        <end position="217"/>
    </location>
</feature>
<comment type="caution">
    <text evidence="2">The sequence shown here is derived from an EMBL/GenBank/DDBJ whole genome shotgun (WGS) entry which is preliminary data.</text>
</comment>
<dbReference type="Proteomes" id="UP000022910">
    <property type="component" value="Unassembled WGS sequence"/>
</dbReference>
<dbReference type="PANTHER" id="PTHR12463">
    <property type="entry name" value="OXYGENASE-RELATED"/>
    <property type="match status" value="1"/>
</dbReference>
<dbReference type="SUPFAM" id="SSF51197">
    <property type="entry name" value="Clavaminate synthase-like"/>
    <property type="match status" value="1"/>
</dbReference>
<dbReference type="GO" id="GO:0032451">
    <property type="term" value="F:demethylase activity"/>
    <property type="evidence" value="ECO:0007669"/>
    <property type="project" value="TreeGrafter"/>
</dbReference>
<reference evidence="2 3" key="1">
    <citation type="submission" date="2014-02" db="EMBL/GenBank/DDBJ databases">
        <title>Single nucleus genome sequencing reveals high similarity among nuclei of an endomycorrhizal fungus.</title>
        <authorList>
            <person name="Lin K."/>
            <person name="Geurts R."/>
            <person name="Zhang Z."/>
            <person name="Limpens E."/>
            <person name="Saunders D.G."/>
            <person name="Mu D."/>
            <person name="Pang E."/>
            <person name="Cao H."/>
            <person name="Cha H."/>
            <person name="Lin T."/>
            <person name="Zhou Q."/>
            <person name="Shang Y."/>
            <person name="Li Y."/>
            <person name="Ivanov S."/>
            <person name="Sharma T."/>
            <person name="Velzen R.V."/>
            <person name="Ruijter N.D."/>
            <person name="Aanen D.K."/>
            <person name="Win J."/>
            <person name="Kamoun S."/>
            <person name="Bisseling T."/>
            <person name="Huang S."/>
        </authorList>
    </citation>
    <scope>NUCLEOTIDE SEQUENCE [LARGE SCALE GENOMIC DNA]</scope>
    <source>
        <strain evidence="3">DAOM197198w</strain>
    </source>
</reference>
<evidence type="ECO:0000259" key="1">
    <source>
        <dbReference type="PROSITE" id="PS51471"/>
    </source>
</evidence>
<sequence length="241" mass="27977">MTTSEQLNSQSFPTTSQSYLSSLNSPIDGLFLIDDFISEQEEFELINSIDLCEWSGNGIPPNPEMRRRTQHYGYEFSYRYRKVVQNLGVLPNFLDFLIKRFIEKKFIQSTEQEYPNMCIINEYQAGQGIMPHTDSPEIFGPVILSLSILTSCLITFTHIQDSSNQSIILLKPRSLLVMTKSSRFDYKHSISKDAIEYYNGEEIKRDRRVSLTFRTIVNFNENNENMEKGGCKFNNNSVHYK</sequence>
<dbReference type="Pfam" id="PF13532">
    <property type="entry name" value="2OG-FeII_Oxy_2"/>
    <property type="match status" value="1"/>
</dbReference>
<dbReference type="OMA" id="KRRTQQY"/>
<dbReference type="PROSITE" id="PS51471">
    <property type="entry name" value="FE2OG_OXY"/>
    <property type="match status" value="1"/>
</dbReference>
<dbReference type="PANTHER" id="PTHR12463:SF1">
    <property type="entry name" value="2-OXOGLUTARATE AND FE-DEPENDENT OXYGENASE FAMILY PROTEIN"/>
    <property type="match status" value="1"/>
</dbReference>